<evidence type="ECO:0000256" key="5">
    <source>
        <dbReference type="ARBA" id="ARBA00023146"/>
    </source>
</evidence>
<dbReference type="EMBL" id="MU069445">
    <property type="protein sequence ID" value="KAF5843267.1"/>
    <property type="molecule type" value="Genomic_DNA"/>
</dbReference>
<reference evidence="10" key="1">
    <citation type="submission" date="2017-08" db="EMBL/GenBank/DDBJ databases">
        <authorList>
            <person name="Polle J.E."/>
            <person name="Barry K."/>
            <person name="Cushman J."/>
            <person name="Schmutz J."/>
            <person name="Tran D."/>
            <person name="Hathwaick L.T."/>
            <person name="Yim W.C."/>
            <person name="Jenkins J."/>
            <person name="Mckie-Krisberg Z.M."/>
            <person name="Prochnik S."/>
            <person name="Lindquist E."/>
            <person name="Dockter R.B."/>
            <person name="Adam C."/>
            <person name="Molina H."/>
            <person name="Bunkerborg J."/>
            <person name="Jin E."/>
            <person name="Buchheim M."/>
            <person name="Magnuson J."/>
        </authorList>
    </citation>
    <scope>NUCLEOTIDE SEQUENCE</scope>
    <source>
        <strain evidence="10">CCAP 19/18</strain>
    </source>
</reference>
<sequence>MKLLSRPGDLQSLKTLFSAAQNGKEVQLVTAGTTVDVCPLHCSSLALYNASNTLVATEPNLMALYLASFACDAATNKWLEWEATCLKPAVLLHASARSPADSSALQAALQHIAAALSTAGGAALVGGQIGLADVAVYSTLLPLVLQKQLPGGSGPIEQYLEAVGKAPAVQQARMQLLAEAGDAGEGAILDAFAQDAAAAAAARPLLPIPGQRNILITSALPYVNNVPHLGNIIGCVLSADCYARYCRSRGYNTIYICGTDEYGTATETKALEEGLSCGELCDKYYAIHKAAYDWFDIKFDRFGRTPSRWQTQICQSVFQQLEAQGYMQEQTMEQLYSEALGKFLADRYVTGVCPKCRYEDARGDQCDGCGALLNPTELINPKCKMTGTTPVKRETKHLFLDLPRLSPALQEYITKTSQLGGWTSNCVQVTNAWMRDGLKPRCITRDLKWGTPVPRPGYEDKVFYVWFDAPIGYVSITAGYTEEWEKWWKNPKEVELTQFMGKDNVPFHTVIFPATQLGTGDPWTMMSNISVTEYLNYEGGKFSKSRGTGVFGTDAEKTGIPIEVGHVCLRHQRNCIFLNLESLKCLSKSADGLCWPANASVITTTCSTAPQQTKAFSQFCVH</sequence>
<gene>
    <name evidence="10" type="ORF">DUNSADRAFT_69</name>
</gene>
<dbReference type="InterPro" id="IPR029038">
    <property type="entry name" value="MetRS_Zn"/>
</dbReference>
<evidence type="ECO:0000256" key="7">
    <source>
        <dbReference type="ARBA" id="ARBA00047364"/>
    </source>
</evidence>
<dbReference type="Gene3D" id="1.20.1050.10">
    <property type="match status" value="1"/>
</dbReference>
<evidence type="ECO:0000256" key="2">
    <source>
        <dbReference type="ARBA" id="ARBA00022741"/>
    </source>
</evidence>
<dbReference type="PROSITE" id="PS00178">
    <property type="entry name" value="AA_TRNA_LIGASE_I"/>
    <property type="match status" value="1"/>
</dbReference>
<evidence type="ECO:0000256" key="3">
    <source>
        <dbReference type="ARBA" id="ARBA00022840"/>
    </source>
</evidence>
<evidence type="ECO:0000313" key="11">
    <source>
        <dbReference type="Proteomes" id="UP000815325"/>
    </source>
</evidence>
<keyword evidence="4 8" id="KW-0648">Protein biosynthesis</keyword>
<evidence type="ECO:0000256" key="6">
    <source>
        <dbReference type="ARBA" id="ARBA00030904"/>
    </source>
</evidence>
<proteinExistence type="inferred from homology"/>
<keyword evidence="3 8" id="KW-0067">ATP-binding</keyword>
<dbReference type="Gene3D" id="3.40.30.10">
    <property type="entry name" value="Glutaredoxin"/>
    <property type="match status" value="1"/>
</dbReference>
<evidence type="ECO:0000256" key="8">
    <source>
        <dbReference type="RuleBase" id="RU363039"/>
    </source>
</evidence>
<dbReference type="CDD" id="cd00814">
    <property type="entry name" value="MetRS_core"/>
    <property type="match status" value="1"/>
</dbReference>
<dbReference type="PANTHER" id="PTHR45765:SF1">
    <property type="entry name" value="METHIONINE--TRNA LIGASE, CYTOPLASMIC"/>
    <property type="match status" value="1"/>
</dbReference>
<protein>
    <recommendedName>
        <fullName evidence="6">Methionyl-tRNA synthetase</fullName>
    </recommendedName>
</protein>
<dbReference type="Proteomes" id="UP000815325">
    <property type="component" value="Unassembled WGS sequence"/>
</dbReference>
<comment type="caution">
    <text evidence="10">The sequence shown here is derived from an EMBL/GenBank/DDBJ whole genome shotgun (WGS) entry which is preliminary data.</text>
</comment>
<evidence type="ECO:0000256" key="1">
    <source>
        <dbReference type="ARBA" id="ARBA00022598"/>
    </source>
</evidence>
<keyword evidence="1 8" id="KW-0436">Ligase</keyword>
<dbReference type="InterPro" id="IPR015413">
    <property type="entry name" value="Methionyl/Leucyl_tRNA_Synth"/>
</dbReference>
<keyword evidence="5 8" id="KW-0030">Aminoacyl-tRNA synthetase</keyword>
<name>A0ABQ7H8T2_DUNSA</name>
<evidence type="ECO:0000313" key="10">
    <source>
        <dbReference type="EMBL" id="KAF5843267.1"/>
    </source>
</evidence>
<dbReference type="PRINTS" id="PR01041">
    <property type="entry name" value="TRNASYNTHMET"/>
</dbReference>
<dbReference type="NCBIfam" id="TIGR00398">
    <property type="entry name" value="metG"/>
    <property type="match status" value="1"/>
</dbReference>
<dbReference type="InterPro" id="IPR033911">
    <property type="entry name" value="MetRS_core"/>
</dbReference>
<dbReference type="Gene3D" id="2.20.28.20">
    <property type="entry name" value="Methionyl-tRNA synthetase, Zn-domain"/>
    <property type="match status" value="1"/>
</dbReference>
<dbReference type="InterPro" id="IPR014758">
    <property type="entry name" value="Met-tRNA_synth"/>
</dbReference>
<dbReference type="PANTHER" id="PTHR45765">
    <property type="entry name" value="METHIONINE--TRNA LIGASE"/>
    <property type="match status" value="1"/>
</dbReference>
<dbReference type="SUPFAM" id="SSF57770">
    <property type="entry name" value="Methionyl-tRNA synthetase (MetRS), Zn-domain"/>
    <property type="match status" value="1"/>
</dbReference>
<keyword evidence="11" id="KW-1185">Reference proteome</keyword>
<keyword evidence="2 8" id="KW-0547">Nucleotide-binding</keyword>
<dbReference type="InterPro" id="IPR036282">
    <property type="entry name" value="Glutathione-S-Trfase_C_sf"/>
</dbReference>
<comment type="similarity">
    <text evidence="8">Belongs to the class-I aminoacyl-tRNA synthetase family.</text>
</comment>
<dbReference type="InterPro" id="IPR023458">
    <property type="entry name" value="Met-tRNA_ligase_1"/>
</dbReference>
<organism evidence="10 11">
    <name type="scientific">Dunaliella salina</name>
    <name type="common">Green alga</name>
    <name type="synonym">Protococcus salinus</name>
    <dbReference type="NCBI Taxonomy" id="3046"/>
    <lineage>
        <taxon>Eukaryota</taxon>
        <taxon>Viridiplantae</taxon>
        <taxon>Chlorophyta</taxon>
        <taxon>core chlorophytes</taxon>
        <taxon>Chlorophyceae</taxon>
        <taxon>CS clade</taxon>
        <taxon>Chlamydomonadales</taxon>
        <taxon>Dunaliellaceae</taxon>
        <taxon>Dunaliella</taxon>
    </lineage>
</organism>
<accession>A0ABQ7H8T2</accession>
<feature type="domain" description="Methionyl/Leucyl tRNA synthetase" evidence="9">
    <location>
        <begin position="214"/>
        <end position="561"/>
    </location>
</feature>
<dbReference type="Gene3D" id="3.40.50.620">
    <property type="entry name" value="HUPs"/>
    <property type="match status" value="1"/>
</dbReference>
<dbReference type="Pfam" id="PF09334">
    <property type="entry name" value="tRNA-synt_1g"/>
    <property type="match status" value="1"/>
</dbReference>
<dbReference type="SUPFAM" id="SSF47616">
    <property type="entry name" value="GST C-terminal domain-like"/>
    <property type="match status" value="1"/>
</dbReference>
<evidence type="ECO:0000256" key="4">
    <source>
        <dbReference type="ARBA" id="ARBA00022917"/>
    </source>
</evidence>
<dbReference type="InterPro" id="IPR001412">
    <property type="entry name" value="aa-tRNA-synth_I_CS"/>
</dbReference>
<comment type="catalytic activity">
    <reaction evidence="7">
        <text>tRNA(Met) + L-methionine + ATP = L-methionyl-tRNA(Met) + AMP + diphosphate</text>
        <dbReference type="Rhea" id="RHEA:13481"/>
        <dbReference type="Rhea" id="RHEA-COMP:9667"/>
        <dbReference type="Rhea" id="RHEA-COMP:9698"/>
        <dbReference type="ChEBI" id="CHEBI:30616"/>
        <dbReference type="ChEBI" id="CHEBI:33019"/>
        <dbReference type="ChEBI" id="CHEBI:57844"/>
        <dbReference type="ChEBI" id="CHEBI:78442"/>
        <dbReference type="ChEBI" id="CHEBI:78530"/>
        <dbReference type="ChEBI" id="CHEBI:456215"/>
        <dbReference type="EC" id="6.1.1.10"/>
    </reaction>
</comment>
<evidence type="ECO:0000259" key="9">
    <source>
        <dbReference type="Pfam" id="PF09334"/>
    </source>
</evidence>
<dbReference type="InterPro" id="IPR014729">
    <property type="entry name" value="Rossmann-like_a/b/a_fold"/>
</dbReference>
<dbReference type="SUPFAM" id="SSF52374">
    <property type="entry name" value="Nucleotidylyl transferase"/>
    <property type="match status" value="1"/>
</dbReference>